<keyword evidence="2" id="KW-0547">Nucleotide-binding</keyword>
<feature type="domain" description="Tr-type G" evidence="4">
    <location>
        <begin position="153"/>
        <end position="368"/>
    </location>
</feature>
<evidence type="ECO:0000313" key="6">
    <source>
        <dbReference type="EMBL" id="CAJ0582883.1"/>
    </source>
</evidence>
<dbReference type="SUPFAM" id="SSF50465">
    <property type="entry name" value="EF-Tu/eEF-1alpha/eIF2-gamma C-terminal domain"/>
    <property type="match status" value="1"/>
</dbReference>
<comment type="similarity">
    <text evidence="1">Belongs to the TRAFAC class translation factor GTPase superfamily. Classic translation factor GTPase family. EF-Tu/EF-1A subfamily.</text>
</comment>
<dbReference type="InterPro" id="IPR004161">
    <property type="entry name" value="EFTu-like_2"/>
</dbReference>
<dbReference type="Proteomes" id="UP001177023">
    <property type="component" value="Unassembled WGS sequence"/>
</dbReference>
<dbReference type="InterPro" id="IPR009000">
    <property type="entry name" value="Transl_B-barrel_sf"/>
</dbReference>
<dbReference type="SUPFAM" id="SSF52540">
    <property type="entry name" value="P-loop containing nucleoside triphosphate hydrolases"/>
    <property type="match status" value="1"/>
</dbReference>
<dbReference type="SUPFAM" id="SSF50447">
    <property type="entry name" value="Translation proteins"/>
    <property type="match status" value="1"/>
</dbReference>
<dbReference type="InterPro" id="IPR050055">
    <property type="entry name" value="EF-Tu_GTPase"/>
</dbReference>
<dbReference type="GO" id="GO:0003924">
    <property type="term" value="F:GTPase activity"/>
    <property type="evidence" value="ECO:0007669"/>
    <property type="project" value="InterPro"/>
</dbReference>
<dbReference type="AlphaFoldDB" id="A0AA36DAT4"/>
<reference evidence="6" key="1">
    <citation type="submission" date="2023-06" db="EMBL/GenBank/DDBJ databases">
        <authorList>
            <person name="Delattre M."/>
        </authorList>
    </citation>
    <scope>NUCLEOTIDE SEQUENCE</scope>
    <source>
        <strain evidence="6">AF72</strain>
    </source>
</reference>
<dbReference type="InterPro" id="IPR009001">
    <property type="entry name" value="Transl_elong_EF1A/Init_IF2_C"/>
</dbReference>
<dbReference type="CDD" id="cd03708">
    <property type="entry name" value="GTPBP_III"/>
    <property type="match status" value="1"/>
</dbReference>
<evidence type="ECO:0000313" key="7">
    <source>
        <dbReference type="Proteomes" id="UP001177023"/>
    </source>
</evidence>
<dbReference type="Gene3D" id="3.40.50.300">
    <property type="entry name" value="P-loop containing nucleotide triphosphate hydrolases"/>
    <property type="match status" value="1"/>
</dbReference>
<dbReference type="InterPro" id="IPR000795">
    <property type="entry name" value="T_Tr_GTP-bd_dom"/>
</dbReference>
<evidence type="ECO:0008006" key="8">
    <source>
        <dbReference type="Google" id="ProtNLM"/>
    </source>
</evidence>
<comment type="caution">
    <text evidence="6">The sequence shown here is derived from an EMBL/GenBank/DDBJ whole genome shotgun (WGS) entry which is preliminary data.</text>
</comment>
<dbReference type="GO" id="GO:0003746">
    <property type="term" value="F:translation elongation factor activity"/>
    <property type="evidence" value="ECO:0007669"/>
    <property type="project" value="TreeGrafter"/>
</dbReference>
<gene>
    <name evidence="6" type="ORF">MSPICULIGERA_LOCUS21013</name>
</gene>
<evidence type="ECO:0000256" key="1">
    <source>
        <dbReference type="ARBA" id="ARBA00007249"/>
    </source>
</evidence>
<dbReference type="Pfam" id="PF03144">
    <property type="entry name" value="GTP_EFTU_D2"/>
    <property type="match status" value="1"/>
</dbReference>
<evidence type="ECO:0000259" key="4">
    <source>
        <dbReference type="Pfam" id="PF00009"/>
    </source>
</evidence>
<feature type="non-terminal residue" evidence="6">
    <location>
        <position position="578"/>
    </location>
</feature>
<feature type="domain" description="Translation elongation factor EFTu-like" evidence="5">
    <location>
        <begin position="401"/>
        <end position="472"/>
    </location>
</feature>
<proteinExistence type="inferred from homology"/>
<dbReference type="InterPro" id="IPR027417">
    <property type="entry name" value="P-loop_NTPase"/>
</dbReference>
<keyword evidence="3" id="KW-0342">GTP-binding</keyword>
<dbReference type="Gene3D" id="2.40.30.10">
    <property type="entry name" value="Translation factors"/>
    <property type="match status" value="1"/>
</dbReference>
<protein>
    <recommendedName>
        <fullName evidence="8">GTP-binding protein 2</fullName>
    </recommendedName>
</protein>
<dbReference type="PANTHER" id="PTHR43721:SF3">
    <property type="entry name" value="GTP-BINDING PROTEIN 2"/>
    <property type="match status" value="1"/>
</dbReference>
<evidence type="ECO:0000259" key="5">
    <source>
        <dbReference type="Pfam" id="PF03144"/>
    </source>
</evidence>
<organism evidence="6 7">
    <name type="scientific">Mesorhabditis spiculigera</name>
    <dbReference type="NCBI Taxonomy" id="96644"/>
    <lineage>
        <taxon>Eukaryota</taxon>
        <taxon>Metazoa</taxon>
        <taxon>Ecdysozoa</taxon>
        <taxon>Nematoda</taxon>
        <taxon>Chromadorea</taxon>
        <taxon>Rhabditida</taxon>
        <taxon>Rhabditina</taxon>
        <taxon>Rhabditomorpha</taxon>
        <taxon>Rhabditoidea</taxon>
        <taxon>Rhabditidae</taxon>
        <taxon>Mesorhabditinae</taxon>
        <taxon>Mesorhabditis</taxon>
    </lineage>
</organism>
<dbReference type="PANTHER" id="PTHR43721">
    <property type="entry name" value="ELONGATION FACTOR TU-RELATED"/>
    <property type="match status" value="1"/>
</dbReference>
<sequence length="578" mass="63389">MDFMISKFCDEENSPPIQYLNNNAAAEDKGPNAVRLPPEMELGNVEYKVKLLNPSASRLEHLITQMKWRLREGQGEAIYEIGVRDDGAVCGLTDAELEASYVTLRHMASSLNATVGILNERDVTPQNSLVRRRAIEVLIRLVPENQQFLELRLAILGGGDVGKSTLCGVLTQGGYDDGQGSKRQALFRYPHELNSGKTSSICLDVVGFDSRGKIVNYVKKTLEEVVERSQKLVTLIDLAGDIKYLRTTIQGLSGHNPQCCCLLISAETGPTVATREHLGLVRALSIPFFVVLTKRDLVDRAQFLRVSKQVGMLLVRAGVSGGMRRVKSTQDALRAAANMAKGIIPVLAISSVTGEGHKLLRRFLNYLPVDCTIMDERQSKELQARNPYFIIEEVFNVPHVGTIACGMLQEGRINEGDKLVMGPAKNGSFELVEVGSIRRSRQPVRSILPGQGASIAINFHGAETAVRRGMVLQSIRSRESACIHFTANIMLLSHPTTAVCTGFQFTVYIGSVCQTAKLLGFDGAVALEIGKWTLARFAFIFHPEAVRVGTPLIIRQGKTKGMGEVVEIFPWLPCPSSC</sequence>
<keyword evidence="7" id="KW-1185">Reference proteome</keyword>
<dbReference type="EMBL" id="CATQJA010002664">
    <property type="protein sequence ID" value="CAJ0582883.1"/>
    <property type="molecule type" value="Genomic_DNA"/>
</dbReference>
<evidence type="ECO:0000256" key="3">
    <source>
        <dbReference type="ARBA" id="ARBA00023134"/>
    </source>
</evidence>
<evidence type="ECO:0000256" key="2">
    <source>
        <dbReference type="ARBA" id="ARBA00022741"/>
    </source>
</evidence>
<dbReference type="CDD" id="cd03694">
    <property type="entry name" value="GTPBP_II"/>
    <property type="match status" value="1"/>
</dbReference>
<dbReference type="Pfam" id="PF00009">
    <property type="entry name" value="GTP_EFTU"/>
    <property type="match status" value="1"/>
</dbReference>
<dbReference type="GO" id="GO:0005525">
    <property type="term" value="F:GTP binding"/>
    <property type="evidence" value="ECO:0007669"/>
    <property type="project" value="UniProtKB-KW"/>
</dbReference>
<accession>A0AA36DAT4</accession>
<name>A0AA36DAT4_9BILA</name>